<evidence type="ECO:0000313" key="1">
    <source>
        <dbReference type="Ensembl" id="ENSMMDP00005043011.1"/>
    </source>
</evidence>
<reference evidence="1" key="2">
    <citation type="submission" date="2025-08" db="UniProtKB">
        <authorList>
            <consortium name="Ensembl"/>
        </authorList>
    </citation>
    <scope>IDENTIFICATION</scope>
</reference>
<dbReference type="PANTHER" id="PTHR47014:SF1">
    <property type="entry name" value="PLECKSTRIN HOMOLOGY DOMAIN-CONTAINING FAMILY S MEMBER 1"/>
    <property type="match status" value="1"/>
</dbReference>
<organism evidence="1 2">
    <name type="scientific">Myripristis murdjan</name>
    <name type="common">pinecone soldierfish</name>
    <dbReference type="NCBI Taxonomy" id="586833"/>
    <lineage>
        <taxon>Eukaryota</taxon>
        <taxon>Metazoa</taxon>
        <taxon>Chordata</taxon>
        <taxon>Craniata</taxon>
        <taxon>Vertebrata</taxon>
        <taxon>Euteleostomi</taxon>
        <taxon>Actinopterygii</taxon>
        <taxon>Neopterygii</taxon>
        <taxon>Teleostei</taxon>
        <taxon>Neoteleostei</taxon>
        <taxon>Acanthomorphata</taxon>
        <taxon>Holocentriformes</taxon>
        <taxon>Holocentridae</taxon>
        <taxon>Myripristis</taxon>
    </lineage>
</organism>
<dbReference type="GeneTree" id="ENSGT01030000235742"/>
<accession>A0A668ADL0</accession>
<dbReference type="PANTHER" id="PTHR47014">
    <property type="entry name" value="PLECKSTRIN HOMOLOGY DOMAIN-CONTAINING FAMILY S MEMBER 1"/>
    <property type="match status" value="1"/>
</dbReference>
<dbReference type="SUPFAM" id="SSF50729">
    <property type="entry name" value="PH domain-like"/>
    <property type="match status" value="1"/>
</dbReference>
<evidence type="ECO:0000313" key="2">
    <source>
        <dbReference type="Proteomes" id="UP000472263"/>
    </source>
</evidence>
<sequence>FIIYAFLCCFAFFLISTLSLCIVKFLWQKSWKKRFFVLFKIDEQEHQLKYYKNADDRDRPLGGIDLSQISLMFLSPQNHPKWGWIQKIFRCPPSCVLYIPVHDFITLTQMLAREADVCEVAVSPEHLNLENEDIKYLIKDLKRYLVCRDSTNSCLFLPVFQSSIGGTALEEKDIEVSRADLKKHLTLMDVDGKPCVFGWTGQQQTGCLFHKGDQILAINDLHTSSVEEFNLYHSKILKNQVHPITVRNPGSYKLV</sequence>
<dbReference type="Proteomes" id="UP000472263">
    <property type="component" value="Chromosome 19"/>
</dbReference>
<dbReference type="Ensembl" id="ENSMMDT00005043879.1">
    <property type="protein sequence ID" value="ENSMMDP00005043011.1"/>
    <property type="gene ID" value="ENSMMDG00005019781.1"/>
</dbReference>
<dbReference type="InterPro" id="IPR011993">
    <property type="entry name" value="PH-like_dom_sf"/>
</dbReference>
<reference evidence="1" key="1">
    <citation type="submission" date="2019-06" db="EMBL/GenBank/DDBJ databases">
        <authorList>
            <consortium name="Wellcome Sanger Institute Data Sharing"/>
        </authorList>
    </citation>
    <scope>NUCLEOTIDE SEQUENCE [LARGE SCALE GENOMIC DNA]</scope>
</reference>
<keyword evidence="2" id="KW-1185">Reference proteome</keyword>
<name>A0A668ADL0_9TELE</name>
<dbReference type="InParanoid" id="A0A668ADL0"/>
<reference evidence="1" key="3">
    <citation type="submission" date="2025-09" db="UniProtKB">
        <authorList>
            <consortium name="Ensembl"/>
        </authorList>
    </citation>
    <scope>IDENTIFICATION</scope>
</reference>
<proteinExistence type="predicted"/>
<dbReference type="InterPro" id="IPR042986">
    <property type="entry name" value="PLEKHS1"/>
</dbReference>
<protein>
    <recommendedName>
        <fullName evidence="3">PDZ domain-containing protein</fullName>
    </recommendedName>
</protein>
<dbReference type="AlphaFoldDB" id="A0A668ADL0"/>
<evidence type="ECO:0008006" key="3">
    <source>
        <dbReference type="Google" id="ProtNLM"/>
    </source>
</evidence>
<dbReference type="Gene3D" id="2.30.29.30">
    <property type="entry name" value="Pleckstrin-homology domain (PH domain)/Phosphotyrosine-binding domain (PTB)"/>
    <property type="match status" value="1"/>
</dbReference>
<dbReference type="FunCoup" id="A0A668ADL0">
    <property type="interactions" value="782"/>
</dbReference>